<dbReference type="SUPFAM" id="SSF52743">
    <property type="entry name" value="Subtilisin-like"/>
    <property type="match status" value="1"/>
</dbReference>
<proteinExistence type="predicted"/>
<gene>
    <name evidence="1" type="ORF">EWM64_g2314</name>
</gene>
<evidence type="ECO:0000313" key="1">
    <source>
        <dbReference type="EMBL" id="TFY81695.1"/>
    </source>
</evidence>
<keyword evidence="2" id="KW-1185">Reference proteome</keyword>
<dbReference type="Proteomes" id="UP000298061">
    <property type="component" value="Unassembled WGS sequence"/>
</dbReference>
<dbReference type="AlphaFoldDB" id="A0A4Z0A4R2"/>
<accession>A0A4Z0A4R2</accession>
<dbReference type="GO" id="GO:0006508">
    <property type="term" value="P:proteolysis"/>
    <property type="evidence" value="ECO:0007669"/>
    <property type="project" value="InterPro"/>
</dbReference>
<dbReference type="GO" id="GO:0004252">
    <property type="term" value="F:serine-type endopeptidase activity"/>
    <property type="evidence" value="ECO:0007669"/>
    <property type="project" value="InterPro"/>
</dbReference>
<sequence>MARPSLVSFAHTLASVTSVGATAYLPPELSAPYSSGGFSNIFARPTYQDAAVSSFLDQLGDT</sequence>
<reference evidence="1 2" key="1">
    <citation type="submission" date="2019-02" db="EMBL/GenBank/DDBJ databases">
        <title>Genome sequencing of the rare red list fungi Hericium alpestre (H. flagellum).</title>
        <authorList>
            <person name="Buettner E."/>
            <person name="Kellner H."/>
        </authorList>
    </citation>
    <scope>NUCLEOTIDE SEQUENCE [LARGE SCALE GENOMIC DNA]</scope>
    <source>
        <strain evidence="1 2">DSM 108284</strain>
    </source>
</reference>
<dbReference type="Gene3D" id="3.40.50.200">
    <property type="entry name" value="Peptidase S8/S53 domain"/>
    <property type="match status" value="1"/>
</dbReference>
<name>A0A4Z0A4R2_9AGAM</name>
<protein>
    <submittedName>
        <fullName evidence="1">Uncharacterized protein</fullName>
    </submittedName>
</protein>
<organism evidence="1 2">
    <name type="scientific">Hericium alpestre</name>
    <dbReference type="NCBI Taxonomy" id="135208"/>
    <lineage>
        <taxon>Eukaryota</taxon>
        <taxon>Fungi</taxon>
        <taxon>Dikarya</taxon>
        <taxon>Basidiomycota</taxon>
        <taxon>Agaricomycotina</taxon>
        <taxon>Agaricomycetes</taxon>
        <taxon>Russulales</taxon>
        <taxon>Hericiaceae</taxon>
        <taxon>Hericium</taxon>
    </lineage>
</organism>
<comment type="caution">
    <text evidence="1">The sequence shown here is derived from an EMBL/GenBank/DDBJ whole genome shotgun (WGS) entry which is preliminary data.</text>
</comment>
<dbReference type="InterPro" id="IPR036852">
    <property type="entry name" value="Peptidase_S8/S53_dom_sf"/>
</dbReference>
<evidence type="ECO:0000313" key="2">
    <source>
        <dbReference type="Proteomes" id="UP000298061"/>
    </source>
</evidence>
<dbReference type="EMBL" id="SFCI01000183">
    <property type="protein sequence ID" value="TFY81695.1"/>
    <property type="molecule type" value="Genomic_DNA"/>
</dbReference>
<dbReference type="OrthoDB" id="409122at2759"/>